<accession>X0WLF1</accession>
<gene>
    <name evidence="1" type="ORF">S01H1_35812</name>
</gene>
<organism evidence="1">
    <name type="scientific">marine sediment metagenome</name>
    <dbReference type="NCBI Taxonomy" id="412755"/>
    <lineage>
        <taxon>unclassified sequences</taxon>
        <taxon>metagenomes</taxon>
        <taxon>ecological metagenomes</taxon>
    </lineage>
</organism>
<dbReference type="EMBL" id="BARS01022395">
    <property type="protein sequence ID" value="GAG13506.1"/>
    <property type="molecule type" value="Genomic_DNA"/>
</dbReference>
<dbReference type="AlphaFoldDB" id="X0WLF1"/>
<evidence type="ECO:0000313" key="1">
    <source>
        <dbReference type="EMBL" id="GAG13506.1"/>
    </source>
</evidence>
<name>X0WLF1_9ZZZZ</name>
<reference evidence="1" key="1">
    <citation type="journal article" date="2014" name="Front. Microbiol.">
        <title>High frequency of phylogenetically diverse reductive dehalogenase-homologous genes in deep subseafloor sedimentary metagenomes.</title>
        <authorList>
            <person name="Kawai M."/>
            <person name="Futagami T."/>
            <person name="Toyoda A."/>
            <person name="Takaki Y."/>
            <person name="Nishi S."/>
            <person name="Hori S."/>
            <person name="Arai W."/>
            <person name="Tsubouchi T."/>
            <person name="Morono Y."/>
            <person name="Uchiyama I."/>
            <person name="Ito T."/>
            <person name="Fujiyama A."/>
            <person name="Inagaki F."/>
            <person name="Takami H."/>
        </authorList>
    </citation>
    <scope>NUCLEOTIDE SEQUENCE</scope>
    <source>
        <strain evidence="1">Expedition CK06-06</strain>
    </source>
</reference>
<protein>
    <submittedName>
        <fullName evidence="1">Uncharacterized protein</fullName>
    </submittedName>
</protein>
<comment type="caution">
    <text evidence="1">The sequence shown here is derived from an EMBL/GenBank/DDBJ whole genome shotgun (WGS) entry which is preliminary data.</text>
</comment>
<sequence length="87" mass="8925">MAGEQFDGSDPRNFVPKNSQAFCDGMRHRAADTAANNPLTDNPEDGLGSDFESAWDAGWAAADDEAGGSISKDEAGCCNLAGTAVSA</sequence>
<proteinExistence type="predicted"/>